<evidence type="ECO:0008006" key="3">
    <source>
        <dbReference type="Google" id="ProtNLM"/>
    </source>
</evidence>
<dbReference type="Proteomes" id="UP000077381">
    <property type="component" value="Unassembled WGS sequence"/>
</dbReference>
<dbReference type="STRING" id="1716141.STSP_15050"/>
<dbReference type="PATRIC" id="fig|1716141.3.peg.1590"/>
<reference evidence="1 2" key="1">
    <citation type="submission" date="2015-12" db="EMBL/GenBank/DDBJ databases">
        <title>Genome sequence of Streptomyces sp. G25.</title>
        <authorList>
            <person name="Poehlein A."/>
            <person name="Roettig A."/>
            <person name="Hiessl S."/>
            <person name="Hauschild P."/>
            <person name="Schauer J."/>
            <person name="Madkour M.H."/>
            <person name="Al-Ansari A.M."/>
            <person name="Almakishah N.H."/>
            <person name="Steinbuechel A."/>
            <person name="Daniel R."/>
        </authorList>
    </citation>
    <scope>NUCLEOTIDE SEQUENCE [LARGE SCALE GENOMIC DNA]</scope>
    <source>
        <strain evidence="2">G25(2015)</strain>
    </source>
</reference>
<sequence length="66" mass="7695">MHELTLALTEPEWATLQDYVDATERTPEEVAREVLIRHLHREGDLVRHIAERIADSHGELLRRLGE</sequence>
<proteinExistence type="predicted"/>
<dbReference type="AlphaFoldDB" id="A0A177HWQ8"/>
<gene>
    <name evidence="1" type="ORF">STSP_15050</name>
</gene>
<dbReference type="OrthoDB" id="4272652at2"/>
<accession>A0A177HWQ8</accession>
<name>A0A177HWQ8_9ACTN</name>
<evidence type="ECO:0000313" key="1">
    <source>
        <dbReference type="EMBL" id="OAH15126.1"/>
    </source>
</evidence>
<dbReference type="RefSeq" id="WP_067273732.1">
    <property type="nucleotide sequence ID" value="NZ_LOHS01000051.1"/>
</dbReference>
<keyword evidence="2" id="KW-1185">Reference proteome</keyword>
<dbReference type="EMBL" id="LOHS01000051">
    <property type="protein sequence ID" value="OAH15126.1"/>
    <property type="molecule type" value="Genomic_DNA"/>
</dbReference>
<organism evidence="1 2">
    <name type="scientific">Streptomyces jeddahensis</name>
    <dbReference type="NCBI Taxonomy" id="1716141"/>
    <lineage>
        <taxon>Bacteria</taxon>
        <taxon>Bacillati</taxon>
        <taxon>Actinomycetota</taxon>
        <taxon>Actinomycetes</taxon>
        <taxon>Kitasatosporales</taxon>
        <taxon>Streptomycetaceae</taxon>
        <taxon>Streptomyces</taxon>
    </lineage>
</organism>
<comment type="caution">
    <text evidence="1">The sequence shown here is derived from an EMBL/GenBank/DDBJ whole genome shotgun (WGS) entry which is preliminary data.</text>
</comment>
<protein>
    <recommendedName>
        <fullName evidence="3">CopG family transcriptional regulator</fullName>
    </recommendedName>
</protein>
<evidence type="ECO:0000313" key="2">
    <source>
        <dbReference type="Proteomes" id="UP000077381"/>
    </source>
</evidence>